<gene>
    <name evidence="1" type="ORF">GCM10012284_23310</name>
</gene>
<evidence type="ECO:0008006" key="3">
    <source>
        <dbReference type="Google" id="ProtNLM"/>
    </source>
</evidence>
<reference evidence="1" key="1">
    <citation type="journal article" date="2014" name="Int. J. Syst. Evol. Microbiol.">
        <title>Complete genome sequence of Corynebacterium casei LMG S-19264T (=DSM 44701T), isolated from a smear-ripened cheese.</title>
        <authorList>
            <consortium name="US DOE Joint Genome Institute (JGI-PGF)"/>
            <person name="Walter F."/>
            <person name="Albersmeier A."/>
            <person name="Kalinowski J."/>
            <person name="Ruckert C."/>
        </authorList>
    </citation>
    <scope>NUCLEOTIDE SEQUENCE</scope>
    <source>
        <strain evidence="1">CGMCC 4.7299</strain>
    </source>
</reference>
<name>A0A8J3C0A7_9ACTN</name>
<dbReference type="Pfam" id="PF10604">
    <property type="entry name" value="Polyketide_cyc2"/>
    <property type="match status" value="1"/>
</dbReference>
<dbReference type="SUPFAM" id="SSF55961">
    <property type="entry name" value="Bet v1-like"/>
    <property type="match status" value="1"/>
</dbReference>
<evidence type="ECO:0000313" key="1">
    <source>
        <dbReference type="EMBL" id="GGK88575.1"/>
    </source>
</evidence>
<keyword evidence="2" id="KW-1185">Reference proteome</keyword>
<comment type="caution">
    <text evidence="1">The sequence shown here is derived from an EMBL/GenBank/DDBJ whole genome shotgun (WGS) entry which is preliminary data.</text>
</comment>
<dbReference type="EMBL" id="BMMX01000007">
    <property type="protein sequence ID" value="GGK88575.1"/>
    <property type="molecule type" value="Genomic_DNA"/>
</dbReference>
<organism evidence="1 2">
    <name type="scientific">Mangrovihabitans endophyticus</name>
    <dbReference type="NCBI Taxonomy" id="1751298"/>
    <lineage>
        <taxon>Bacteria</taxon>
        <taxon>Bacillati</taxon>
        <taxon>Actinomycetota</taxon>
        <taxon>Actinomycetes</taxon>
        <taxon>Micromonosporales</taxon>
        <taxon>Micromonosporaceae</taxon>
        <taxon>Mangrovihabitans</taxon>
    </lineage>
</organism>
<dbReference type="AlphaFoldDB" id="A0A8J3C0A7"/>
<dbReference type="Proteomes" id="UP000656042">
    <property type="component" value="Unassembled WGS sequence"/>
</dbReference>
<reference evidence="1" key="2">
    <citation type="submission" date="2020-09" db="EMBL/GenBank/DDBJ databases">
        <authorList>
            <person name="Sun Q."/>
            <person name="Zhou Y."/>
        </authorList>
    </citation>
    <scope>NUCLEOTIDE SEQUENCE</scope>
    <source>
        <strain evidence="1">CGMCC 4.7299</strain>
    </source>
</reference>
<dbReference type="InterPro" id="IPR023393">
    <property type="entry name" value="START-like_dom_sf"/>
</dbReference>
<sequence length="148" mass="16078">MTIVVERTFTVAAPAGAVLDYLADFGNTNHWDPATRSTTRVDTGPIRVGATWQNQSRVLGVTTDLTYTLCAWEPERLVFVGRNEGATSTDTITVRPAADGCAVTYHVDLEMHGLAKLATPVMRVEFEKLAARTEANLTEALNRLTSPA</sequence>
<dbReference type="RefSeq" id="WP_189079171.1">
    <property type="nucleotide sequence ID" value="NZ_BMMX01000007.1"/>
</dbReference>
<evidence type="ECO:0000313" key="2">
    <source>
        <dbReference type="Proteomes" id="UP000656042"/>
    </source>
</evidence>
<accession>A0A8J3C0A7</accession>
<protein>
    <recommendedName>
        <fullName evidence="3">Polyketide cyclase / dehydrase and lipid transport</fullName>
    </recommendedName>
</protein>
<dbReference type="InterPro" id="IPR019587">
    <property type="entry name" value="Polyketide_cyclase/dehydratase"/>
</dbReference>
<proteinExistence type="predicted"/>
<dbReference type="Gene3D" id="3.30.530.20">
    <property type="match status" value="1"/>
</dbReference>